<dbReference type="AlphaFoldDB" id="D1J8R5"/>
<proteinExistence type="predicted"/>
<protein>
    <submittedName>
        <fullName evidence="1">Uncharacterized protein</fullName>
    </submittedName>
</protein>
<dbReference type="EMBL" id="FP236530">
    <property type="protein sequence ID" value="CAX37612.1"/>
    <property type="molecule type" value="Genomic_DNA"/>
</dbReference>
<dbReference type="PaxDb" id="347256-MHO_4770"/>
<accession>D1J8R5</accession>
<evidence type="ECO:0000313" key="1">
    <source>
        <dbReference type="EMBL" id="CAX37612.1"/>
    </source>
</evidence>
<reference evidence="1 2" key="1">
    <citation type="journal article" date="2009" name="PLoS Genet.">
        <title>Life on arginine for Mycoplasma hominis: clues from its minimal genome and comparison with other human urogenital mycoplasmas.</title>
        <authorList>
            <person name="Pereyre S."/>
            <person name="Sirand-Pugnet P."/>
            <person name="Beven L."/>
            <person name="Charron A."/>
            <person name="Renaudin H."/>
            <person name="Barre A."/>
            <person name="Avenaud P."/>
            <person name="Jacob D."/>
            <person name="Couloux A."/>
            <person name="Barbe V."/>
            <person name="de Daruvar A."/>
            <person name="Blanchard A."/>
            <person name="Bebear C."/>
        </authorList>
    </citation>
    <scope>NUCLEOTIDE SEQUENCE [LARGE SCALE GENOMIC DNA]</scope>
    <source>
        <strain evidence="2">ATCC 23114 / NBRC 14850 / NCTC 10111 / PG21</strain>
    </source>
</reference>
<sequence>MKEEMIMSKINIKMLSEDALVYLKENAESIAKRIAENEDNSWIKDTIPQSTSLFVEKKLQIEDFDLLDNPESADKNIDFQNSVKIYESLNELPRYILCDQRFWLWLHLDKFYKTVRNMMKIRGKSTFTDHWLQSGGTRRGLMFGVLSRCYFRVALTVDEGKANKYELTKWVIENPERYRNLTWRSFSSEEHLVRGVLKGEKKAIDENPKKEANNLYPEIAKYVSIIGSVRLLDCISEEDIEKMIYDKMIEYINSSDGDEK</sequence>
<dbReference type="Pfam" id="PF19866">
    <property type="entry name" value="DUF6339"/>
    <property type="match status" value="1"/>
</dbReference>
<dbReference type="STRING" id="347256.MHO_4770"/>
<keyword evidence="2" id="KW-1185">Reference proteome</keyword>
<dbReference type="Proteomes" id="UP000002631">
    <property type="component" value="Chromosome"/>
</dbReference>
<dbReference type="HOGENOM" id="CLU_1068835_0_0_14"/>
<dbReference type="InterPro" id="IPR045920">
    <property type="entry name" value="DUF6339"/>
</dbReference>
<dbReference type="eggNOG" id="ENOG5031ZM8">
    <property type="taxonomic scope" value="Bacteria"/>
</dbReference>
<dbReference type="KEGG" id="mho:MHO_4770"/>
<name>D1J8R5_METH1</name>
<organism evidence="1 2">
    <name type="scientific">Metamycoplasma hominis (strain ATCC 23114 / DSM 25592 / NBRC 14850 / NCTC 10111 / PG21)</name>
    <name type="common">Mycoplasma hominis</name>
    <dbReference type="NCBI Taxonomy" id="347256"/>
    <lineage>
        <taxon>Bacteria</taxon>
        <taxon>Bacillati</taxon>
        <taxon>Mycoplasmatota</taxon>
        <taxon>Mycoplasmoidales</taxon>
        <taxon>Metamycoplasmataceae</taxon>
        <taxon>Metamycoplasma</taxon>
    </lineage>
</organism>
<gene>
    <name evidence="1" type="ordered locus">MHO_4770</name>
</gene>
<evidence type="ECO:0000313" key="2">
    <source>
        <dbReference type="Proteomes" id="UP000002631"/>
    </source>
</evidence>